<dbReference type="SUPFAM" id="SSF56281">
    <property type="entry name" value="Metallo-hydrolase/oxidoreductase"/>
    <property type="match status" value="1"/>
</dbReference>
<dbReference type="Proteomes" id="UP000227088">
    <property type="component" value="Unassembled WGS sequence"/>
</dbReference>
<dbReference type="Pfam" id="PF12706">
    <property type="entry name" value="Lactamase_B_2"/>
    <property type="match status" value="1"/>
</dbReference>
<feature type="domain" description="Metallo-beta-lactamase" evidence="1">
    <location>
        <begin position="11"/>
        <end position="177"/>
    </location>
</feature>
<dbReference type="Gene3D" id="3.60.15.10">
    <property type="entry name" value="Ribonuclease Z/Hydroxyacylglutathione hydrolase-like"/>
    <property type="match status" value="1"/>
</dbReference>
<reference evidence="3" key="1">
    <citation type="journal article" date="2017" name="Proc. Natl. Acad. Sci. U.S.A.">
        <title>Simulation of Deepwater Horizon oil plume reveals substrate specialization within a complex community of hydrocarbon degraders.</title>
        <authorList>
            <person name="Hu P."/>
            <person name="Dubinsky E.A."/>
            <person name="Probst A.J."/>
            <person name="Wang J."/>
            <person name="Sieber C.M.K."/>
            <person name="Tom L.M."/>
            <person name="Gardinali P."/>
            <person name="Banfield J.F."/>
            <person name="Atlas R.M."/>
            <person name="Andersen G.L."/>
        </authorList>
    </citation>
    <scope>NUCLEOTIDE SEQUENCE [LARGE SCALE GENOMIC DNA]</scope>
</reference>
<sequence>MRFASLGSGSKGNATVIESNNSRILIDCGFNRKHTRLRLQELSLELADLDAILVSHEHSDHAKGVVLVCESINKPFYATYGTARSAGWLDHPLWQCIDGHDSFQIDDLFIQTVVVPHDSQEPVQFVVSNNEYKVGVLSDLGSLTPHVIDAYQNCHGLLLEANHDVQLLQQGPYPPALKRRVAGDFGHLNNQQSADLLSRLLWPGIQHVLASHISDKNNSLELVQKEFAQVLGCDWESVDAAIQGESTGWRQLTSE</sequence>
<dbReference type="InterPro" id="IPR036866">
    <property type="entry name" value="RibonucZ/Hydroxyglut_hydro"/>
</dbReference>
<organism evidence="2 3">
    <name type="scientific">Oleispira antarctica</name>
    <dbReference type="NCBI Taxonomy" id="188908"/>
    <lineage>
        <taxon>Bacteria</taxon>
        <taxon>Pseudomonadati</taxon>
        <taxon>Pseudomonadota</taxon>
        <taxon>Gammaproteobacteria</taxon>
        <taxon>Oceanospirillales</taxon>
        <taxon>Oceanospirillaceae</taxon>
        <taxon>Oleispira</taxon>
    </lineage>
</organism>
<evidence type="ECO:0000313" key="2">
    <source>
        <dbReference type="EMBL" id="OUS41151.1"/>
    </source>
</evidence>
<dbReference type="SMART" id="SM00849">
    <property type="entry name" value="Lactamase_B"/>
    <property type="match status" value="1"/>
</dbReference>
<comment type="caution">
    <text evidence="2">The sequence shown here is derived from an EMBL/GenBank/DDBJ whole genome shotgun (WGS) entry which is preliminary data.</text>
</comment>
<dbReference type="PANTHER" id="PTHR47619:SF1">
    <property type="entry name" value="EXODEOXYRIBONUCLEASE WALJ"/>
    <property type="match status" value="1"/>
</dbReference>
<dbReference type="InterPro" id="IPR001279">
    <property type="entry name" value="Metallo-B-lactamas"/>
</dbReference>
<accession>A0A1Y5HV29</accession>
<dbReference type="AlphaFoldDB" id="A0A1Y5HV29"/>
<gene>
    <name evidence="2" type="ORF">A9R00_02385</name>
</gene>
<dbReference type="PANTHER" id="PTHR47619">
    <property type="entry name" value="METALLO-HYDROLASE YYCJ-RELATED"/>
    <property type="match status" value="1"/>
</dbReference>
<dbReference type="EMBL" id="MABE01000137">
    <property type="protein sequence ID" value="OUS41151.1"/>
    <property type="molecule type" value="Genomic_DNA"/>
</dbReference>
<name>A0A1Y5HV29_OLEAN</name>
<evidence type="ECO:0000259" key="1">
    <source>
        <dbReference type="SMART" id="SM00849"/>
    </source>
</evidence>
<evidence type="ECO:0000313" key="3">
    <source>
        <dbReference type="Proteomes" id="UP000227088"/>
    </source>
</evidence>
<protein>
    <recommendedName>
        <fullName evidence="1">Metallo-beta-lactamase domain-containing protein</fullName>
    </recommendedName>
</protein>
<dbReference type="InterPro" id="IPR052533">
    <property type="entry name" value="WalJ/YycJ-like"/>
</dbReference>
<proteinExistence type="predicted"/>